<reference evidence="1" key="1">
    <citation type="journal article" date="2021" name="J. Hered.">
        <title>Genome Assembly of Salicaceae Populus deltoides (Eastern Cottonwood) I-69 Based on Nanopore Sequencing and Hi-C Technologies.</title>
        <authorList>
            <person name="Bai S."/>
            <person name="Wu H."/>
            <person name="Zhang J."/>
            <person name="Pan Z."/>
            <person name="Zhao W."/>
            <person name="Li Z."/>
            <person name="Tong C."/>
        </authorList>
    </citation>
    <scope>NUCLEOTIDE SEQUENCE</scope>
    <source>
        <tissue evidence="1">Leaf</tissue>
    </source>
</reference>
<comment type="caution">
    <text evidence="1">The sequence shown here is derived from an EMBL/GenBank/DDBJ whole genome shotgun (WGS) entry which is preliminary data.</text>
</comment>
<protein>
    <submittedName>
        <fullName evidence="1">Uncharacterized protein</fullName>
    </submittedName>
</protein>
<accession>A0A8T2Y8J6</accession>
<organism evidence="1 2">
    <name type="scientific">Populus deltoides</name>
    <name type="common">Eastern poplar</name>
    <name type="synonym">Eastern cottonwood</name>
    <dbReference type="NCBI Taxonomy" id="3696"/>
    <lineage>
        <taxon>Eukaryota</taxon>
        <taxon>Viridiplantae</taxon>
        <taxon>Streptophyta</taxon>
        <taxon>Embryophyta</taxon>
        <taxon>Tracheophyta</taxon>
        <taxon>Spermatophyta</taxon>
        <taxon>Magnoliopsida</taxon>
        <taxon>eudicotyledons</taxon>
        <taxon>Gunneridae</taxon>
        <taxon>Pentapetalae</taxon>
        <taxon>rosids</taxon>
        <taxon>fabids</taxon>
        <taxon>Malpighiales</taxon>
        <taxon>Salicaceae</taxon>
        <taxon>Saliceae</taxon>
        <taxon>Populus</taxon>
    </lineage>
</organism>
<dbReference type="Proteomes" id="UP000807159">
    <property type="component" value="Chromosome 8"/>
</dbReference>
<evidence type="ECO:0000313" key="1">
    <source>
        <dbReference type="EMBL" id="KAH8501391.1"/>
    </source>
</evidence>
<proteinExistence type="predicted"/>
<keyword evidence="2" id="KW-1185">Reference proteome</keyword>
<dbReference type="AlphaFoldDB" id="A0A8T2Y8J6"/>
<evidence type="ECO:0000313" key="2">
    <source>
        <dbReference type="Proteomes" id="UP000807159"/>
    </source>
</evidence>
<sequence length="178" mass="19864">MSGRVSVHVLFAVTCEIYRGRVSRLIFKHIHLIAVLSAAKETDILVPPQTIIKYFGKCIERKFVMQKGRGEELESGRGRSLGFGIFRQCICFAWSGIVYSIAPSGLGFTSTHVLLENGSAYMCKSNQGRCKFSSFIDKTVYSIRNFYGSEEILCIKSNPLSSMATKAKLKSNAFRTLL</sequence>
<gene>
    <name evidence="1" type="ORF">H0E87_016268</name>
</gene>
<dbReference type="EMBL" id="JACEGQ020000008">
    <property type="protein sequence ID" value="KAH8501391.1"/>
    <property type="molecule type" value="Genomic_DNA"/>
</dbReference>
<name>A0A8T2Y8J6_POPDE</name>